<keyword evidence="1" id="KW-0732">Signal</keyword>
<dbReference type="RefSeq" id="WP_379058772.1">
    <property type="nucleotide sequence ID" value="NZ_JBHTKB010000003.1"/>
</dbReference>
<evidence type="ECO:0000313" key="3">
    <source>
        <dbReference type="Proteomes" id="UP001597128"/>
    </source>
</evidence>
<evidence type="ECO:0000256" key="1">
    <source>
        <dbReference type="SAM" id="SignalP"/>
    </source>
</evidence>
<protein>
    <submittedName>
        <fullName evidence="2">Uncharacterized protein</fullName>
    </submittedName>
</protein>
<proteinExistence type="predicted"/>
<name>A0ABW3FCG5_9PROT</name>
<reference evidence="3" key="1">
    <citation type="journal article" date="2019" name="Int. J. Syst. Evol. Microbiol.">
        <title>The Global Catalogue of Microorganisms (GCM) 10K type strain sequencing project: providing services to taxonomists for standard genome sequencing and annotation.</title>
        <authorList>
            <consortium name="The Broad Institute Genomics Platform"/>
            <consortium name="The Broad Institute Genome Sequencing Center for Infectious Disease"/>
            <person name="Wu L."/>
            <person name="Ma J."/>
        </authorList>
    </citation>
    <scope>NUCLEOTIDE SEQUENCE [LARGE SCALE GENOMIC DNA]</scope>
    <source>
        <strain evidence="3">CCUG 58412</strain>
    </source>
</reference>
<comment type="caution">
    <text evidence="2">The sequence shown here is derived from an EMBL/GenBank/DDBJ whole genome shotgun (WGS) entry which is preliminary data.</text>
</comment>
<feature type="chain" id="PRO_5047186920" evidence="1">
    <location>
        <begin position="36"/>
        <end position="208"/>
    </location>
</feature>
<accession>A0ABW3FCG5</accession>
<evidence type="ECO:0000313" key="2">
    <source>
        <dbReference type="EMBL" id="MFD0914660.1"/>
    </source>
</evidence>
<gene>
    <name evidence="2" type="ORF">ACFQ1Z_13955</name>
</gene>
<dbReference type="Proteomes" id="UP001597128">
    <property type="component" value="Unassembled WGS sequence"/>
</dbReference>
<dbReference type="EMBL" id="JBHTKB010000003">
    <property type="protein sequence ID" value="MFD0914660.1"/>
    <property type="molecule type" value="Genomic_DNA"/>
</dbReference>
<organism evidence="2 3">
    <name type="scientific">Methylophilus luteus</name>
    <dbReference type="NCBI Taxonomy" id="640108"/>
    <lineage>
        <taxon>Bacteria</taxon>
        <taxon>Pseudomonadati</taxon>
        <taxon>Pseudomonadota</taxon>
        <taxon>Betaproteobacteria</taxon>
        <taxon>Nitrosomonadales</taxon>
        <taxon>Methylophilaceae</taxon>
        <taxon>Methylophilus</taxon>
    </lineage>
</organism>
<keyword evidence="3" id="KW-1185">Reference proteome</keyword>
<feature type="signal peptide" evidence="1">
    <location>
        <begin position="1"/>
        <end position="35"/>
    </location>
</feature>
<sequence length="208" mass="23482">MLASLKSFSYLATRGLLLGLLLLGLLMFGSGMAQADDTFDTKERFKNPAKIPTHILHYLNKQSNREAIASCQEAKPHELFEAETISLNQSTKAYLVKPARSCLCTAVTCPVWLLQAKGSTAKLLWHMPATSVVEVLDKKLNGYRKIKEAYTDEAHGSESIWSWDRVNYTEIYKNSWKMDPDKKCRLGEETIQLVDGKMVNHTIKCPQD</sequence>